<dbReference type="EMBL" id="REGN01006095">
    <property type="protein sequence ID" value="RNA10926.1"/>
    <property type="molecule type" value="Genomic_DNA"/>
</dbReference>
<proteinExistence type="predicted"/>
<keyword evidence="2" id="KW-1185">Reference proteome</keyword>
<reference evidence="1 2" key="1">
    <citation type="journal article" date="2018" name="Sci. Rep.">
        <title>Genomic signatures of local adaptation to the degree of environmental predictability in rotifers.</title>
        <authorList>
            <person name="Franch-Gras L."/>
            <person name="Hahn C."/>
            <person name="Garcia-Roger E.M."/>
            <person name="Carmona M.J."/>
            <person name="Serra M."/>
            <person name="Gomez A."/>
        </authorList>
    </citation>
    <scope>NUCLEOTIDE SEQUENCE [LARGE SCALE GENOMIC DNA]</scope>
    <source>
        <strain evidence="1">HYR1</strain>
    </source>
</reference>
<dbReference type="Proteomes" id="UP000276133">
    <property type="component" value="Unassembled WGS sequence"/>
</dbReference>
<sequence length="102" mass="12041">MFLATDFDFNIDVHEKFIILIHITLKLVDWIFLKNYFKFFRNNLNFKSFTSYCALKGCVKSAFRLYFLDLIIKVSTPQFKISSNSDSQSSLSIAINKEKYFV</sequence>
<protein>
    <submittedName>
        <fullName evidence="1">Uncharacterized protein</fullName>
    </submittedName>
</protein>
<comment type="caution">
    <text evidence="1">The sequence shown here is derived from an EMBL/GenBank/DDBJ whole genome shotgun (WGS) entry which is preliminary data.</text>
</comment>
<evidence type="ECO:0000313" key="2">
    <source>
        <dbReference type="Proteomes" id="UP000276133"/>
    </source>
</evidence>
<dbReference type="AlphaFoldDB" id="A0A3M7QHK8"/>
<gene>
    <name evidence="1" type="ORF">BpHYR1_043338</name>
</gene>
<accession>A0A3M7QHK8</accession>
<evidence type="ECO:0000313" key="1">
    <source>
        <dbReference type="EMBL" id="RNA10926.1"/>
    </source>
</evidence>
<name>A0A3M7QHK8_BRAPC</name>
<organism evidence="1 2">
    <name type="scientific">Brachionus plicatilis</name>
    <name type="common">Marine rotifer</name>
    <name type="synonym">Brachionus muelleri</name>
    <dbReference type="NCBI Taxonomy" id="10195"/>
    <lineage>
        <taxon>Eukaryota</taxon>
        <taxon>Metazoa</taxon>
        <taxon>Spiralia</taxon>
        <taxon>Gnathifera</taxon>
        <taxon>Rotifera</taxon>
        <taxon>Eurotatoria</taxon>
        <taxon>Monogononta</taxon>
        <taxon>Pseudotrocha</taxon>
        <taxon>Ploima</taxon>
        <taxon>Brachionidae</taxon>
        <taxon>Brachionus</taxon>
    </lineage>
</organism>